<dbReference type="SUPFAM" id="SSF55315">
    <property type="entry name" value="L30e-like"/>
    <property type="match status" value="1"/>
</dbReference>
<dbReference type="GO" id="GO:0005986">
    <property type="term" value="P:sucrose biosynthetic process"/>
    <property type="evidence" value="ECO:0007669"/>
    <property type="project" value="TreeGrafter"/>
</dbReference>
<accession>A0A0L9UJI8</accession>
<evidence type="ECO:0000313" key="4">
    <source>
        <dbReference type="Proteomes" id="UP000053144"/>
    </source>
</evidence>
<dbReference type="PANTHER" id="PTHR11556:SF36">
    <property type="entry name" value="FRUCTOSE-BISPHOSPHATASE"/>
    <property type="match status" value="1"/>
</dbReference>
<dbReference type="AlphaFoldDB" id="A0A0L9UJI8"/>
<dbReference type="GO" id="GO:0006094">
    <property type="term" value="P:gluconeogenesis"/>
    <property type="evidence" value="ECO:0007669"/>
    <property type="project" value="TreeGrafter"/>
</dbReference>
<dbReference type="STRING" id="3914.A0A0L9UJI8"/>
<dbReference type="Gene3D" id="3.30.540.10">
    <property type="entry name" value="Fructose-1,6-Bisphosphatase, subunit A, domain 1"/>
    <property type="match status" value="1"/>
</dbReference>
<dbReference type="InterPro" id="IPR000146">
    <property type="entry name" value="FBPase_class-1"/>
</dbReference>
<dbReference type="GO" id="GO:0005829">
    <property type="term" value="C:cytosol"/>
    <property type="evidence" value="ECO:0007669"/>
    <property type="project" value="TreeGrafter"/>
</dbReference>
<dbReference type="GO" id="GO:0071897">
    <property type="term" value="P:DNA biosynthetic process"/>
    <property type="evidence" value="ECO:0007669"/>
    <property type="project" value="UniProtKB-KW"/>
</dbReference>
<dbReference type="PANTHER" id="PTHR11556">
    <property type="entry name" value="FRUCTOSE-1,6-BISPHOSPHATASE-RELATED"/>
    <property type="match status" value="1"/>
</dbReference>
<dbReference type="SUPFAM" id="SSF52540">
    <property type="entry name" value="P-loop containing nucleoside triphosphate hydrolases"/>
    <property type="match status" value="1"/>
</dbReference>
<dbReference type="GO" id="GO:0006000">
    <property type="term" value="P:fructose metabolic process"/>
    <property type="evidence" value="ECO:0007669"/>
    <property type="project" value="TreeGrafter"/>
</dbReference>
<dbReference type="Pfam" id="PF00316">
    <property type="entry name" value="FBPase"/>
    <property type="match status" value="1"/>
</dbReference>
<name>A0A0L9UJI8_PHAAN</name>
<feature type="domain" description="Fructose-1-6-bisphosphatase class I N-terminal" evidence="1">
    <location>
        <begin position="89"/>
        <end position="154"/>
    </location>
</feature>
<dbReference type="Gramene" id="KOM42727">
    <property type="protein sequence ID" value="KOM42727"/>
    <property type="gene ID" value="LR48_Vigan05g033100"/>
</dbReference>
<proteinExistence type="predicted"/>
<reference evidence="4" key="1">
    <citation type="journal article" date="2015" name="Proc. Natl. Acad. Sci. U.S.A.">
        <title>Genome sequencing of adzuki bean (Vigna angularis) provides insight into high starch and low fat accumulation and domestication.</title>
        <authorList>
            <person name="Yang K."/>
            <person name="Tian Z."/>
            <person name="Chen C."/>
            <person name="Luo L."/>
            <person name="Zhao B."/>
            <person name="Wang Z."/>
            <person name="Yu L."/>
            <person name="Li Y."/>
            <person name="Sun Y."/>
            <person name="Li W."/>
            <person name="Chen Y."/>
            <person name="Li Y."/>
            <person name="Zhang Y."/>
            <person name="Ai D."/>
            <person name="Zhao J."/>
            <person name="Shang C."/>
            <person name="Ma Y."/>
            <person name="Wu B."/>
            <person name="Wang M."/>
            <person name="Gao L."/>
            <person name="Sun D."/>
            <person name="Zhang P."/>
            <person name="Guo F."/>
            <person name="Wang W."/>
            <person name="Li Y."/>
            <person name="Wang J."/>
            <person name="Varshney R.K."/>
            <person name="Wang J."/>
            <person name="Ling H.Q."/>
            <person name="Wan P."/>
        </authorList>
    </citation>
    <scope>NUCLEOTIDE SEQUENCE</scope>
    <source>
        <strain evidence="4">cv. Jingnong 6</strain>
    </source>
</reference>
<dbReference type="InterPro" id="IPR005142">
    <property type="entry name" value="eRF1_3"/>
</dbReference>
<dbReference type="GO" id="GO:0004797">
    <property type="term" value="F:thymidine kinase activity"/>
    <property type="evidence" value="ECO:0007669"/>
    <property type="project" value="UniProtKB-EC"/>
</dbReference>
<dbReference type="GO" id="GO:0030388">
    <property type="term" value="P:fructose 1,6-bisphosphate metabolic process"/>
    <property type="evidence" value="ECO:0007669"/>
    <property type="project" value="TreeGrafter"/>
</dbReference>
<dbReference type="InterPro" id="IPR029064">
    <property type="entry name" value="Ribosomal_eL30-like_sf"/>
</dbReference>
<dbReference type="EMBL" id="CM003375">
    <property type="protein sequence ID" value="KOM42727.1"/>
    <property type="molecule type" value="Genomic_DNA"/>
</dbReference>
<dbReference type="SUPFAM" id="SSF56655">
    <property type="entry name" value="Carbohydrate phosphatase"/>
    <property type="match status" value="1"/>
</dbReference>
<dbReference type="Gene3D" id="3.30.1330.30">
    <property type="match status" value="1"/>
</dbReference>
<organism evidence="3 4">
    <name type="scientific">Phaseolus angularis</name>
    <name type="common">Azuki bean</name>
    <name type="synonym">Vigna angularis</name>
    <dbReference type="NCBI Taxonomy" id="3914"/>
    <lineage>
        <taxon>Eukaryota</taxon>
        <taxon>Viridiplantae</taxon>
        <taxon>Streptophyta</taxon>
        <taxon>Embryophyta</taxon>
        <taxon>Tracheophyta</taxon>
        <taxon>Spermatophyta</taxon>
        <taxon>Magnoliopsida</taxon>
        <taxon>eudicotyledons</taxon>
        <taxon>Gunneridae</taxon>
        <taxon>Pentapetalae</taxon>
        <taxon>rosids</taxon>
        <taxon>fabids</taxon>
        <taxon>Fabales</taxon>
        <taxon>Fabaceae</taxon>
        <taxon>Papilionoideae</taxon>
        <taxon>50 kb inversion clade</taxon>
        <taxon>NPAAA clade</taxon>
        <taxon>indigoferoid/millettioid clade</taxon>
        <taxon>Phaseoleae</taxon>
        <taxon>Vigna</taxon>
    </lineage>
</organism>
<dbReference type="GO" id="GO:0006002">
    <property type="term" value="P:fructose 6-phosphate metabolic process"/>
    <property type="evidence" value="ECO:0007669"/>
    <property type="project" value="TreeGrafter"/>
</dbReference>
<gene>
    <name evidence="3" type="ORF">LR48_Vigan05g033100</name>
</gene>
<protein>
    <submittedName>
        <fullName evidence="3">Uncharacterized protein</fullName>
    </submittedName>
</protein>
<evidence type="ECO:0000313" key="3">
    <source>
        <dbReference type="EMBL" id="KOM42727.1"/>
    </source>
</evidence>
<dbReference type="GO" id="GO:0005524">
    <property type="term" value="F:ATP binding"/>
    <property type="evidence" value="ECO:0007669"/>
    <property type="project" value="UniProtKB-KW"/>
</dbReference>
<dbReference type="InterPro" id="IPR033391">
    <property type="entry name" value="FBPase_N"/>
</dbReference>
<dbReference type="Proteomes" id="UP000053144">
    <property type="component" value="Chromosome 5"/>
</dbReference>
<feature type="domain" description="eRF1" evidence="2">
    <location>
        <begin position="15"/>
        <end position="55"/>
    </location>
</feature>
<evidence type="ECO:0000259" key="2">
    <source>
        <dbReference type="Pfam" id="PF03465"/>
    </source>
</evidence>
<dbReference type="GO" id="GO:0042132">
    <property type="term" value="F:fructose 1,6-bisphosphate 1-phosphatase activity"/>
    <property type="evidence" value="ECO:0007669"/>
    <property type="project" value="TreeGrafter"/>
</dbReference>
<sequence>MFDLCVVTQNISSLEKLSLLEWFANEYKRFGFTLEFVTDKSQEGSQFCRGFGGIGKGAKIPAPVLELVAFAAPPPPYLSVVLLGMFDCESRYIVVFDPLDGSSNIDCEIFGIYMVKNEVKVSVEDAMQPGNQMLAAGYCMYESSCTSRIYVIGIDEAQFFDDLYEFCRKAADDDGKTVIVSGLDGNT</sequence>
<evidence type="ECO:0000259" key="1">
    <source>
        <dbReference type="Pfam" id="PF00316"/>
    </source>
</evidence>
<dbReference type="InterPro" id="IPR027417">
    <property type="entry name" value="P-loop_NTPase"/>
</dbReference>
<dbReference type="Pfam" id="PF03465">
    <property type="entry name" value="eRF1_3"/>
    <property type="match status" value="1"/>
</dbReference>